<dbReference type="RefSeq" id="WP_190998250.1">
    <property type="nucleotide sequence ID" value="NZ_JACXSI010000022.1"/>
</dbReference>
<dbReference type="GO" id="GO:0033214">
    <property type="term" value="P:siderophore-iron import into cell"/>
    <property type="evidence" value="ECO:0007669"/>
    <property type="project" value="TreeGrafter"/>
</dbReference>
<evidence type="ECO:0000256" key="5">
    <source>
        <dbReference type="ARBA" id="ARBA00022692"/>
    </source>
</evidence>
<dbReference type="EMBL" id="JACXSI010000022">
    <property type="protein sequence ID" value="MBD3108714.1"/>
    <property type="molecule type" value="Genomic_DNA"/>
</dbReference>
<evidence type="ECO:0000256" key="2">
    <source>
        <dbReference type="ARBA" id="ARBA00007935"/>
    </source>
</evidence>
<sequence length="339" mass="36545">MAKNVVTFITLISLFICSLVMATMYGGVTIPFKETVKVLLSLLPFVQFDYNPMYETILVQIRFARVIVAGLIGAALAISGVVMQSVFRNPMADPGIIGVSSGGAFGGVIAIYFGFASIHAVFVPLLGFVMALITLMIVYAISTSHGKTSMMTLLLTGIAVSSFLSSCSSLLISFSNAGVMQQIVQWLMGNLNGRDWGDVQILIVPIMLSIGLFMYYANDLDIFLLGEEQAQNMGITVQRTRNILLIVASLVTGISVAMTGAIGFVGLIVPHMIRMIIGPAHRYLLLASAFGGASFLIIADLISRIAIRPAEIQIGIVTAFFGAPFFIYLIMKYKKQGEL</sequence>
<name>A0A927HB81_9BACI</name>
<dbReference type="AlphaFoldDB" id="A0A927HB81"/>
<keyword evidence="5 8" id="KW-0812">Transmembrane</keyword>
<feature type="transmembrane region" description="Helical" evidence="8">
    <location>
        <begin position="153"/>
        <end position="179"/>
    </location>
</feature>
<dbReference type="CDD" id="cd06550">
    <property type="entry name" value="TM_ABC_iron-siderophores_like"/>
    <property type="match status" value="1"/>
</dbReference>
<dbReference type="InterPro" id="IPR037294">
    <property type="entry name" value="ABC_BtuC-like"/>
</dbReference>
<keyword evidence="6 8" id="KW-1133">Transmembrane helix</keyword>
<evidence type="ECO:0000256" key="6">
    <source>
        <dbReference type="ARBA" id="ARBA00022989"/>
    </source>
</evidence>
<gene>
    <name evidence="9" type="ORF">IEO70_10075</name>
</gene>
<dbReference type="PANTHER" id="PTHR30472:SF25">
    <property type="entry name" value="ABC TRANSPORTER PERMEASE PROTEIN MJ0876-RELATED"/>
    <property type="match status" value="1"/>
</dbReference>
<evidence type="ECO:0000256" key="7">
    <source>
        <dbReference type="ARBA" id="ARBA00023136"/>
    </source>
</evidence>
<keyword evidence="3" id="KW-0813">Transport</keyword>
<feature type="transmembrane region" description="Helical" evidence="8">
    <location>
        <begin position="63"/>
        <end position="83"/>
    </location>
</feature>
<dbReference type="Proteomes" id="UP000602076">
    <property type="component" value="Unassembled WGS sequence"/>
</dbReference>
<dbReference type="FunFam" id="1.10.3470.10:FF:000001">
    <property type="entry name" value="Vitamin B12 ABC transporter permease BtuC"/>
    <property type="match status" value="1"/>
</dbReference>
<feature type="transmembrane region" description="Helical" evidence="8">
    <location>
        <begin position="281"/>
        <end position="302"/>
    </location>
</feature>
<evidence type="ECO:0000256" key="3">
    <source>
        <dbReference type="ARBA" id="ARBA00022448"/>
    </source>
</evidence>
<accession>A0A927HB81</accession>
<keyword evidence="7 8" id="KW-0472">Membrane</keyword>
<dbReference type="PANTHER" id="PTHR30472">
    <property type="entry name" value="FERRIC ENTEROBACTIN TRANSPORT SYSTEM PERMEASE PROTEIN"/>
    <property type="match status" value="1"/>
</dbReference>
<evidence type="ECO:0000313" key="9">
    <source>
        <dbReference type="EMBL" id="MBD3108714.1"/>
    </source>
</evidence>
<proteinExistence type="inferred from homology"/>
<comment type="caution">
    <text evidence="9">The sequence shown here is derived from an EMBL/GenBank/DDBJ whole genome shotgun (WGS) entry which is preliminary data.</text>
</comment>
<comment type="similarity">
    <text evidence="2">Belongs to the binding-protein-dependent transport system permease family. FecCD subfamily.</text>
</comment>
<evidence type="ECO:0000256" key="4">
    <source>
        <dbReference type="ARBA" id="ARBA00022475"/>
    </source>
</evidence>
<protein>
    <submittedName>
        <fullName evidence="9">Iron chelate uptake ABC transporter family permease subunit</fullName>
    </submittedName>
</protein>
<dbReference type="Pfam" id="PF01032">
    <property type="entry name" value="FecCD"/>
    <property type="match status" value="1"/>
</dbReference>
<evidence type="ECO:0000256" key="1">
    <source>
        <dbReference type="ARBA" id="ARBA00004651"/>
    </source>
</evidence>
<feature type="transmembrane region" description="Helical" evidence="8">
    <location>
        <begin position="95"/>
        <end position="115"/>
    </location>
</feature>
<keyword evidence="10" id="KW-1185">Reference proteome</keyword>
<dbReference type="InterPro" id="IPR000522">
    <property type="entry name" value="ABC_transptr_permease_BtuC"/>
</dbReference>
<evidence type="ECO:0000256" key="8">
    <source>
        <dbReference type="SAM" id="Phobius"/>
    </source>
</evidence>
<dbReference type="SUPFAM" id="SSF81345">
    <property type="entry name" value="ABC transporter involved in vitamin B12 uptake, BtuC"/>
    <property type="match status" value="1"/>
</dbReference>
<reference evidence="9" key="1">
    <citation type="submission" date="2020-09" db="EMBL/GenBank/DDBJ databases">
        <title>Bacillus faecalis sp. nov., a moderately halophilic bacterium isolated from cow faeces.</title>
        <authorList>
            <person name="Jiang L."/>
            <person name="Lee J."/>
        </authorList>
    </citation>
    <scope>NUCLEOTIDE SEQUENCE</scope>
    <source>
        <strain evidence="9">AGMB 02131</strain>
    </source>
</reference>
<feature type="transmembrane region" description="Helical" evidence="8">
    <location>
        <begin position="121"/>
        <end position="141"/>
    </location>
</feature>
<feature type="transmembrane region" description="Helical" evidence="8">
    <location>
        <begin position="314"/>
        <end position="331"/>
    </location>
</feature>
<dbReference type="Gene3D" id="1.10.3470.10">
    <property type="entry name" value="ABC transporter involved in vitamin B12 uptake, BtuC"/>
    <property type="match status" value="1"/>
</dbReference>
<dbReference type="GO" id="GO:0005886">
    <property type="term" value="C:plasma membrane"/>
    <property type="evidence" value="ECO:0007669"/>
    <property type="project" value="UniProtKB-SubCell"/>
</dbReference>
<evidence type="ECO:0000313" key="10">
    <source>
        <dbReference type="Proteomes" id="UP000602076"/>
    </source>
</evidence>
<organism evidence="9 10">
    <name type="scientific">Peribacillus faecalis</name>
    <dbReference type="NCBI Taxonomy" id="2772559"/>
    <lineage>
        <taxon>Bacteria</taxon>
        <taxon>Bacillati</taxon>
        <taxon>Bacillota</taxon>
        <taxon>Bacilli</taxon>
        <taxon>Bacillales</taxon>
        <taxon>Bacillaceae</taxon>
        <taxon>Peribacillus</taxon>
    </lineage>
</organism>
<dbReference type="GO" id="GO:0022857">
    <property type="term" value="F:transmembrane transporter activity"/>
    <property type="evidence" value="ECO:0007669"/>
    <property type="project" value="InterPro"/>
</dbReference>
<keyword evidence="4" id="KW-1003">Cell membrane</keyword>
<feature type="transmembrane region" description="Helical" evidence="8">
    <location>
        <begin position="199"/>
        <end position="217"/>
    </location>
</feature>
<feature type="transmembrane region" description="Helical" evidence="8">
    <location>
        <begin position="243"/>
        <end position="269"/>
    </location>
</feature>
<comment type="subcellular location">
    <subcellularLocation>
        <location evidence="1">Cell membrane</location>
        <topology evidence="1">Multi-pass membrane protein</topology>
    </subcellularLocation>
</comment>